<organism evidence="2 3">
    <name type="scientific">Oryza sativa subsp. japonica</name>
    <name type="common">Rice</name>
    <dbReference type="NCBI Taxonomy" id="39947"/>
    <lineage>
        <taxon>Eukaryota</taxon>
        <taxon>Viridiplantae</taxon>
        <taxon>Streptophyta</taxon>
        <taxon>Embryophyta</taxon>
        <taxon>Tracheophyta</taxon>
        <taxon>Spermatophyta</taxon>
        <taxon>Magnoliopsida</taxon>
        <taxon>Liliopsida</taxon>
        <taxon>Poales</taxon>
        <taxon>Poaceae</taxon>
        <taxon>BOP clade</taxon>
        <taxon>Oryzoideae</taxon>
        <taxon>Oryzeae</taxon>
        <taxon>Oryzinae</taxon>
        <taxon>Oryza</taxon>
        <taxon>Oryza sativa</taxon>
    </lineage>
</organism>
<accession>A0A0P0VR31</accession>
<gene>
    <name evidence="2" type="ordered locus">Os02g0811101</name>
    <name evidence="2" type="ORF">OSNPB_020811101</name>
</gene>
<keyword evidence="1" id="KW-1133">Transmembrane helix</keyword>
<dbReference type="InParanoid" id="A0A0P0VR31"/>
<protein>
    <submittedName>
        <fullName evidence="2">Os02g0811101 protein</fullName>
    </submittedName>
</protein>
<feature type="transmembrane region" description="Helical" evidence="1">
    <location>
        <begin position="79"/>
        <end position="99"/>
    </location>
</feature>
<keyword evidence="3" id="KW-1185">Reference proteome</keyword>
<evidence type="ECO:0000313" key="3">
    <source>
        <dbReference type="Proteomes" id="UP000059680"/>
    </source>
</evidence>
<dbReference type="EMBL" id="AP014958">
    <property type="protein sequence ID" value="BAS81517.1"/>
    <property type="molecule type" value="Genomic_DNA"/>
</dbReference>
<evidence type="ECO:0000313" key="2">
    <source>
        <dbReference type="EMBL" id="BAS81517.1"/>
    </source>
</evidence>
<dbReference type="PaxDb" id="39947-A0A0P0VR31"/>
<dbReference type="Proteomes" id="UP000059680">
    <property type="component" value="Chromosome 2"/>
</dbReference>
<keyword evidence="1" id="KW-0812">Transmembrane</keyword>
<dbReference type="AlphaFoldDB" id="A0A0P0VR31"/>
<name>A0A0P0VR31_ORYSJ</name>
<dbReference type="Gramene" id="Os02t0811101-00">
    <property type="protein sequence ID" value="Os02t0811101-00"/>
    <property type="gene ID" value="Os02g0811101"/>
</dbReference>
<evidence type="ECO:0000256" key="1">
    <source>
        <dbReference type="SAM" id="Phobius"/>
    </source>
</evidence>
<reference evidence="2 3" key="3">
    <citation type="journal article" date="2013" name="Rice">
        <title>Improvement of the Oryza sativa Nipponbare reference genome using next generation sequence and optical map data.</title>
        <authorList>
            <person name="Kawahara Y."/>
            <person name="de la Bastide M."/>
            <person name="Hamilton J.P."/>
            <person name="Kanamori H."/>
            <person name="McCombie W.R."/>
            <person name="Ouyang S."/>
            <person name="Schwartz D.C."/>
            <person name="Tanaka T."/>
            <person name="Wu J."/>
            <person name="Zhou S."/>
            <person name="Childs K.L."/>
            <person name="Davidson R.M."/>
            <person name="Lin H."/>
            <person name="Quesada-Ocampo L."/>
            <person name="Vaillancourt B."/>
            <person name="Sakai H."/>
            <person name="Lee S.S."/>
            <person name="Kim J."/>
            <person name="Numa H."/>
            <person name="Itoh T."/>
            <person name="Buell C.R."/>
            <person name="Matsumoto T."/>
        </authorList>
    </citation>
    <scope>NUCLEOTIDE SEQUENCE [LARGE SCALE GENOMIC DNA]</scope>
    <source>
        <strain evidence="3">cv. Nipponbare</strain>
    </source>
</reference>
<reference evidence="2 3" key="2">
    <citation type="journal article" date="2013" name="Plant Cell Physiol.">
        <title>Rice Annotation Project Database (RAP-DB): an integrative and interactive database for rice genomics.</title>
        <authorList>
            <person name="Sakai H."/>
            <person name="Lee S.S."/>
            <person name="Tanaka T."/>
            <person name="Numa H."/>
            <person name="Kim J."/>
            <person name="Kawahara Y."/>
            <person name="Wakimoto H."/>
            <person name="Yang C.C."/>
            <person name="Iwamoto M."/>
            <person name="Abe T."/>
            <person name="Yamada Y."/>
            <person name="Muto A."/>
            <person name="Inokuchi H."/>
            <person name="Ikemura T."/>
            <person name="Matsumoto T."/>
            <person name="Sasaki T."/>
            <person name="Itoh T."/>
        </authorList>
    </citation>
    <scope>NUCLEOTIDE SEQUENCE [LARGE SCALE GENOMIC DNA]</scope>
    <source>
        <strain evidence="3">cv. Nipponbare</strain>
    </source>
</reference>
<reference evidence="3" key="1">
    <citation type="journal article" date="2005" name="Nature">
        <title>The map-based sequence of the rice genome.</title>
        <authorList>
            <consortium name="International rice genome sequencing project (IRGSP)"/>
            <person name="Matsumoto T."/>
            <person name="Wu J."/>
            <person name="Kanamori H."/>
            <person name="Katayose Y."/>
            <person name="Fujisawa M."/>
            <person name="Namiki N."/>
            <person name="Mizuno H."/>
            <person name="Yamamoto K."/>
            <person name="Antonio B.A."/>
            <person name="Baba T."/>
            <person name="Sakata K."/>
            <person name="Nagamura Y."/>
            <person name="Aoki H."/>
            <person name="Arikawa K."/>
            <person name="Arita K."/>
            <person name="Bito T."/>
            <person name="Chiden Y."/>
            <person name="Fujitsuka N."/>
            <person name="Fukunaka R."/>
            <person name="Hamada M."/>
            <person name="Harada C."/>
            <person name="Hayashi A."/>
            <person name="Hijishita S."/>
            <person name="Honda M."/>
            <person name="Hosokawa S."/>
            <person name="Ichikawa Y."/>
            <person name="Idonuma A."/>
            <person name="Iijima M."/>
            <person name="Ikeda M."/>
            <person name="Ikeno M."/>
            <person name="Ito K."/>
            <person name="Ito S."/>
            <person name="Ito T."/>
            <person name="Ito Y."/>
            <person name="Ito Y."/>
            <person name="Iwabuchi A."/>
            <person name="Kamiya K."/>
            <person name="Karasawa W."/>
            <person name="Kurita K."/>
            <person name="Katagiri S."/>
            <person name="Kikuta A."/>
            <person name="Kobayashi H."/>
            <person name="Kobayashi N."/>
            <person name="Machita K."/>
            <person name="Maehara T."/>
            <person name="Masukawa M."/>
            <person name="Mizubayashi T."/>
            <person name="Mukai Y."/>
            <person name="Nagasaki H."/>
            <person name="Nagata Y."/>
            <person name="Naito S."/>
            <person name="Nakashima M."/>
            <person name="Nakama Y."/>
            <person name="Nakamichi Y."/>
            <person name="Nakamura M."/>
            <person name="Meguro A."/>
            <person name="Negishi M."/>
            <person name="Ohta I."/>
            <person name="Ohta T."/>
            <person name="Okamoto M."/>
            <person name="Ono N."/>
            <person name="Saji S."/>
            <person name="Sakaguchi M."/>
            <person name="Sakai K."/>
            <person name="Shibata M."/>
            <person name="Shimokawa T."/>
            <person name="Song J."/>
            <person name="Takazaki Y."/>
            <person name="Terasawa K."/>
            <person name="Tsugane M."/>
            <person name="Tsuji K."/>
            <person name="Ueda S."/>
            <person name="Waki K."/>
            <person name="Yamagata H."/>
            <person name="Yamamoto M."/>
            <person name="Yamamoto S."/>
            <person name="Yamane H."/>
            <person name="Yoshiki S."/>
            <person name="Yoshihara R."/>
            <person name="Yukawa K."/>
            <person name="Zhong H."/>
            <person name="Yano M."/>
            <person name="Yuan Q."/>
            <person name="Ouyang S."/>
            <person name="Liu J."/>
            <person name="Jones K.M."/>
            <person name="Gansberger K."/>
            <person name="Moffat K."/>
            <person name="Hill J."/>
            <person name="Bera J."/>
            <person name="Fadrosh D."/>
            <person name="Jin S."/>
            <person name="Johri S."/>
            <person name="Kim M."/>
            <person name="Overton L."/>
            <person name="Reardon M."/>
            <person name="Tsitrin T."/>
            <person name="Vuong H."/>
            <person name="Weaver B."/>
            <person name="Ciecko A."/>
            <person name="Tallon L."/>
            <person name="Jackson J."/>
            <person name="Pai G."/>
            <person name="Aken S.V."/>
            <person name="Utterback T."/>
            <person name="Reidmuller S."/>
            <person name="Feldblyum T."/>
            <person name="Hsiao J."/>
            <person name="Zismann V."/>
            <person name="Iobst S."/>
            <person name="de Vazeille A.R."/>
            <person name="Buell C.R."/>
            <person name="Ying K."/>
            <person name="Li Y."/>
            <person name="Lu T."/>
            <person name="Huang Y."/>
            <person name="Zhao Q."/>
            <person name="Feng Q."/>
            <person name="Zhang L."/>
            <person name="Zhu J."/>
            <person name="Weng Q."/>
            <person name="Mu J."/>
            <person name="Lu Y."/>
            <person name="Fan D."/>
            <person name="Liu Y."/>
            <person name="Guan J."/>
            <person name="Zhang Y."/>
            <person name="Yu S."/>
            <person name="Liu X."/>
            <person name="Zhang Y."/>
            <person name="Hong G."/>
            <person name="Han B."/>
            <person name="Choisne N."/>
            <person name="Demange N."/>
            <person name="Orjeda G."/>
            <person name="Samain S."/>
            <person name="Cattolico L."/>
            <person name="Pelletier E."/>
            <person name="Couloux A."/>
            <person name="Segurens B."/>
            <person name="Wincker P."/>
            <person name="D'Hont A."/>
            <person name="Scarpelli C."/>
            <person name="Weissenbach J."/>
            <person name="Salanoubat M."/>
            <person name="Quetier F."/>
            <person name="Yu Y."/>
            <person name="Kim H.R."/>
            <person name="Rambo T."/>
            <person name="Currie J."/>
            <person name="Collura K."/>
            <person name="Luo M."/>
            <person name="Yang T."/>
            <person name="Ammiraju J.S.S."/>
            <person name="Engler F."/>
            <person name="Soderlund C."/>
            <person name="Wing R.A."/>
            <person name="Palmer L.E."/>
            <person name="de la Bastide M."/>
            <person name="Spiegel L."/>
            <person name="Nascimento L."/>
            <person name="Zutavern T."/>
            <person name="O'Shaughnessy A."/>
            <person name="Dike S."/>
            <person name="Dedhia N."/>
            <person name="Preston R."/>
            <person name="Balija V."/>
            <person name="McCombie W.R."/>
            <person name="Chow T."/>
            <person name="Chen H."/>
            <person name="Chung M."/>
            <person name="Chen C."/>
            <person name="Shaw J."/>
            <person name="Wu H."/>
            <person name="Hsiao K."/>
            <person name="Chao Y."/>
            <person name="Chu M."/>
            <person name="Cheng C."/>
            <person name="Hour A."/>
            <person name="Lee P."/>
            <person name="Lin S."/>
            <person name="Lin Y."/>
            <person name="Liou J."/>
            <person name="Liu S."/>
            <person name="Hsing Y."/>
            <person name="Raghuvanshi S."/>
            <person name="Mohanty A."/>
            <person name="Bharti A.K."/>
            <person name="Gaur A."/>
            <person name="Gupta V."/>
            <person name="Kumar D."/>
            <person name="Ravi V."/>
            <person name="Vij S."/>
            <person name="Kapur A."/>
            <person name="Khurana P."/>
            <person name="Khurana P."/>
            <person name="Khurana J.P."/>
            <person name="Tyagi A.K."/>
            <person name="Gaikwad K."/>
            <person name="Singh A."/>
            <person name="Dalal V."/>
            <person name="Srivastava S."/>
            <person name="Dixit A."/>
            <person name="Pal A.K."/>
            <person name="Ghazi I.A."/>
            <person name="Yadav M."/>
            <person name="Pandit A."/>
            <person name="Bhargava A."/>
            <person name="Sureshbabu K."/>
            <person name="Batra K."/>
            <person name="Sharma T.R."/>
            <person name="Mohapatra T."/>
            <person name="Singh N.K."/>
            <person name="Messing J."/>
            <person name="Nelson A.B."/>
            <person name="Fuks G."/>
            <person name="Kavchok S."/>
            <person name="Keizer G."/>
            <person name="Linton E."/>
            <person name="Llaca V."/>
            <person name="Song R."/>
            <person name="Tanyolac B."/>
            <person name="Young S."/>
            <person name="Ho-Il K."/>
            <person name="Hahn J.H."/>
            <person name="Sangsakoo G."/>
            <person name="Vanavichit A."/>
            <person name="de Mattos Luiz.A.T."/>
            <person name="Zimmer P.D."/>
            <person name="Malone G."/>
            <person name="Dellagostin O."/>
            <person name="de Oliveira A.C."/>
            <person name="Bevan M."/>
            <person name="Bancroft I."/>
            <person name="Minx P."/>
            <person name="Cordum H."/>
            <person name="Wilson R."/>
            <person name="Cheng Z."/>
            <person name="Jin W."/>
            <person name="Jiang J."/>
            <person name="Leong S.A."/>
            <person name="Iwama H."/>
            <person name="Gojobori T."/>
            <person name="Itoh T."/>
            <person name="Niimura Y."/>
            <person name="Fujii Y."/>
            <person name="Habara T."/>
            <person name="Sakai H."/>
            <person name="Sato Y."/>
            <person name="Wilson G."/>
            <person name="Kumar K."/>
            <person name="McCouch S."/>
            <person name="Juretic N."/>
            <person name="Hoen D."/>
            <person name="Wright S."/>
            <person name="Bruskiewich R."/>
            <person name="Bureau T."/>
            <person name="Miyao A."/>
            <person name="Hirochika H."/>
            <person name="Nishikawa T."/>
            <person name="Kadowaki K."/>
            <person name="Sugiura M."/>
            <person name="Burr B."/>
            <person name="Sasaki T."/>
        </authorList>
    </citation>
    <scope>NUCLEOTIDE SEQUENCE [LARGE SCALE GENOMIC DNA]</scope>
    <source>
        <strain evidence="3">cv. Nipponbare</strain>
    </source>
</reference>
<sequence length="128" mass="14550">MTFRKSERPTAYKANSKLQAKVSCSWSEVPACCYQWRYAVADAKSITDSMVDNDNMVDADLKGKISPGMFFHTKYDQKTCLWMTLALFQMMINLILRILNLTMELSDVTGSNVSHDKIMEFSCAEALI</sequence>
<keyword evidence="1" id="KW-0472">Membrane</keyword>
<proteinExistence type="predicted"/>